<dbReference type="FunFam" id="3.40.50.11660:FF:000006">
    <property type="entry name" value="Alpha-(1,3)-fucosyltransferase C"/>
    <property type="match status" value="1"/>
</dbReference>
<gene>
    <name evidence="16" type="primary">LOC116290270</name>
</gene>
<keyword evidence="11" id="KW-0325">Glycoprotein</keyword>
<evidence type="ECO:0000259" key="14">
    <source>
        <dbReference type="Pfam" id="PF17039"/>
    </source>
</evidence>
<evidence type="ECO:0000256" key="2">
    <source>
        <dbReference type="ARBA" id="ARBA00004922"/>
    </source>
</evidence>
<dbReference type="UniPathway" id="UPA00378"/>
<dbReference type="PANTHER" id="PTHR48438">
    <property type="entry name" value="ALPHA-(1,3)-FUCOSYLTRANSFERASE C-RELATED"/>
    <property type="match status" value="1"/>
</dbReference>
<proteinExistence type="inferred from homology"/>
<comment type="subcellular location">
    <subcellularLocation>
        <location evidence="1">Golgi apparatus membrane</location>
        <topology evidence="1">Single-pass type II membrane protein</topology>
    </subcellularLocation>
    <subcellularLocation>
        <location evidence="12">Golgi apparatus</location>
        <location evidence="12">Golgi stack membrane</location>
        <topology evidence="12">Single-pass type II membrane protein</topology>
    </subcellularLocation>
</comment>
<comment type="similarity">
    <text evidence="3 12">Belongs to the glycosyltransferase 10 family.</text>
</comment>
<keyword evidence="4 12" id="KW-0328">Glycosyltransferase</keyword>
<evidence type="ECO:0000256" key="9">
    <source>
        <dbReference type="ARBA" id="ARBA00023034"/>
    </source>
</evidence>
<evidence type="ECO:0000256" key="11">
    <source>
        <dbReference type="ARBA" id="ARBA00023180"/>
    </source>
</evidence>
<dbReference type="KEGG" id="aten:116290270"/>
<dbReference type="GO" id="GO:0000139">
    <property type="term" value="C:Golgi membrane"/>
    <property type="evidence" value="ECO:0007669"/>
    <property type="project" value="UniProtKB-SubCell"/>
</dbReference>
<evidence type="ECO:0000256" key="8">
    <source>
        <dbReference type="ARBA" id="ARBA00022989"/>
    </source>
</evidence>
<evidence type="ECO:0000256" key="10">
    <source>
        <dbReference type="ARBA" id="ARBA00023136"/>
    </source>
</evidence>
<sequence length="385" mass="45276">MNTLKKLFLIFTIIVGLVCLLLLIMTFQNSSQPSIKSYKVTTYFPVKSDTKPKRVLMYTTWFGISPWPGVKANSYFSDGNGNLCPVSNCVFTYDKEELENSDAVIFHARDIPSIETMRTISLNKNRLKQRWIYYSHESPYYILHDPTAYNYFFNWTMTYRYKSDIFMPYRYYRKITPEERMKVIQGVNYAQAKDKLIAWSVSNCGRIRDKIVNKLLKYVKISISGKCSKKFNQNYKCKRSSRQCEVDYKKSKFYLAFENSMCLDYVTEKYWSAPFINNMVPIVLGSNYDEKVAIPGSFINALDFPSIKALASYIQFLDKNDTAYNEYFKWKSKYTFDESFSSDCQLCAMLHNDSLPVKIYKNLDIFWGRSTCNQRAEDIKRLLKD</sequence>
<dbReference type="Gene3D" id="3.40.50.11660">
    <property type="entry name" value="Glycosyl transferase family 10, C-terminal domain"/>
    <property type="match status" value="1"/>
</dbReference>
<dbReference type="GO" id="GO:0008417">
    <property type="term" value="F:fucosyltransferase activity"/>
    <property type="evidence" value="ECO:0007669"/>
    <property type="project" value="InterPro"/>
</dbReference>
<dbReference type="InParanoid" id="A0A6P8HBX0"/>
<reference evidence="16" key="1">
    <citation type="submission" date="2025-08" db="UniProtKB">
        <authorList>
            <consortium name="RefSeq"/>
        </authorList>
    </citation>
    <scope>IDENTIFICATION</scope>
    <source>
        <tissue evidence="16">Tentacle</tissue>
    </source>
</reference>
<dbReference type="Proteomes" id="UP000515163">
    <property type="component" value="Unplaced"/>
</dbReference>
<evidence type="ECO:0000256" key="7">
    <source>
        <dbReference type="ARBA" id="ARBA00022968"/>
    </source>
</evidence>
<keyword evidence="15" id="KW-1185">Reference proteome</keyword>
<evidence type="ECO:0000256" key="12">
    <source>
        <dbReference type="RuleBase" id="RU003832"/>
    </source>
</evidence>
<dbReference type="AlphaFoldDB" id="A0A6P8HBX0"/>
<protein>
    <recommendedName>
        <fullName evidence="12">Fucosyltransferase</fullName>
        <ecNumber evidence="12">2.4.1.-</ecNumber>
    </recommendedName>
</protein>
<dbReference type="OrthoDB" id="5951578at2759"/>
<evidence type="ECO:0000256" key="4">
    <source>
        <dbReference type="ARBA" id="ARBA00022676"/>
    </source>
</evidence>
<dbReference type="InterPro" id="IPR001503">
    <property type="entry name" value="Glyco_trans_10"/>
</dbReference>
<keyword evidence="7" id="KW-0735">Signal-anchor</keyword>
<dbReference type="InterPro" id="IPR031481">
    <property type="entry name" value="Glyco_tran_10_N"/>
</dbReference>
<keyword evidence="8 12" id="KW-1133">Transmembrane helix</keyword>
<keyword evidence="6 12" id="KW-0812">Transmembrane</keyword>
<keyword evidence="10 12" id="KW-0472">Membrane</keyword>
<evidence type="ECO:0000313" key="16">
    <source>
        <dbReference type="RefSeq" id="XP_031553136.1"/>
    </source>
</evidence>
<accession>A0A6P8HBX0</accession>
<evidence type="ECO:0000259" key="13">
    <source>
        <dbReference type="Pfam" id="PF00852"/>
    </source>
</evidence>
<dbReference type="Pfam" id="PF17039">
    <property type="entry name" value="Glyco_tran_10_N"/>
    <property type="match status" value="1"/>
</dbReference>
<dbReference type="EC" id="2.4.1.-" evidence="12"/>
<name>A0A6P8HBX0_ACTTE</name>
<feature type="domain" description="Fucosyltransferase N-terminal" evidence="14">
    <location>
        <begin position="52"/>
        <end position="169"/>
    </location>
</feature>
<evidence type="ECO:0000256" key="6">
    <source>
        <dbReference type="ARBA" id="ARBA00022692"/>
    </source>
</evidence>
<dbReference type="SUPFAM" id="SSF53756">
    <property type="entry name" value="UDP-Glycosyltransferase/glycogen phosphorylase"/>
    <property type="match status" value="1"/>
</dbReference>
<dbReference type="InterPro" id="IPR055270">
    <property type="entry name" value="Glyco_tran_10_C"/>
</dbReference>
<feature type="domain" description="Fucosyltransferase C-terminal" evidence="13">
    <location>
        <begin position="191"/>
        <end position="364"/>
    </location>
</feature>
<keyword evidence="5 12" id="KW-0808">Transferase</keyword>
<dbReference type="GeneID" id="116290270"/>
<evidence type="ECO:0000256" key="1">
    <source>
        <dbReference type="ARBA" id="ARBA00004323"/>
    </source>
</evidence>
<evidence type="ECO:0000256" key="5">
    <source>
        <dbReference type="ARBA" id="ARBA00022679"/>
    </source>
</evidence>
<evidence type="ECO:0000256" key="3">
    <source>
        <dbReference type="ARBA" id="ARBA00008919"/>
    </source>
</evidence>
<comment type="pathway">
    <text evidence="2">Protein modification; protein glycosylation.</text>
</comment>
<evidence type="ECO:0000313" key="15">
    <source>
        <dbReference type="Proteomes" id="UP000515163"/>
    </source>
</evidence>
<dbReference type="FunCoup" id="A0A6P8HBX0">
    <property type="interactions" value="1031"/>
</dbReference>
<dbReference type="PANTHER" id="PTHR48438:SF1">
    <property type="entry name" value="ALPHA-(1,3)-FUCOSYLTRANSFERASE C-RELATED"/>
    <property type="match status" value="1"/>
</dbReference>
<dbReference type="InterPro" id="IPR038577">
    <property type="entry name" value="GT10-like_C_sf"/>
</dbReference>
<dbReference type="RefSeq" id="XP_031553136.1">
    <property type="nucleotide sequence ID" value="XM_031697276.1"/>
</dbReference>
<keyword evidence="9 12" id="KW-0333">Golgi apparatus</keyword>
<dbReference type="Pfam" id="PF00852">
    <property type="entry name" value="Glyco_transf_10"/>
    <property type="match status" value="1"/>
</dbReference>
<dbReference type="GO" id="GO:0032580">
    <property type="term" value="C:Golgi cisterna membrane"/>
    <property type="evidence" value="ECO:0007669"/>
    <property type="project" value="UniProtKB-SubCell"/>
</dbReference>
<organism evidence="15 16">
    <name type="scientific">Actinia tenebrosa</name>
    <name type="common">Australian red waratah sea anemone</name>
    <dbReference type="NCBI Taxonomy" id="6105"/>
    <lineage>
        <taxon>Eukaryota</taxon>
        <taxon>Metazoa</taxon>
        <taxon>Cnidaria</taxon>
        <taxon>Anthozoa</taxon>
        <taxon>Hexacorallia</taxon>
        <taxon>Actiniaria</taxon>
        <taxon>Actiniidae</taxon>
        <taxon>Actinia</taxon>
    </lineage>
</organism>
<feature type="transmembrane region" description="Helical" evidence="12">
    <location>
        <begin position="7"/>
        <end position="27"/>
    </location>
</feature>